<sequence>MVQLNRPITVTAYRRSEAQVQVMMFIETTRAVTGLMKAERRGARQRIYQDRNTELDLHTRFNDDQETGVSKSPITIPAHWSKASQLREAAAAPGSRDRTSEEENGYQFTRRKRRPPKKFSYDNLGSPSCYNVQIVGNNHYPHFASSGMTAVTPWSSTPLCYPQPSYVCDYL</sequence>
<comment type="caution">
    <text evidence="2">The sequence shown here is derived from an EMBL/GenBank/DDBJ whole genome shotgun (WGS) entry which is preliminary data.</text>
</comment>
<reference evidence="2 3" key="1">
    <citation type="submission" date="2018-10" db="EMBL/GenBank/DDBJ databases">
        <title>Genome assembly for a Yunnan-Guizhou Plateau 3E fish, Anabarilius grahami (Regan), and its evolutionary and genetic applications.</title>
        <authorList>
            <person name="Jiang W."/>
        </authorList>
    </citation>
    <scope>NUCLEOTIDE SEQUENCE [LARGE SCALE GENOMIC DNA]</scope>
    <source>
        <strain evidence="2">AG-KIZ</strain>
        <tissue evidence="2">Muscle</tissue>
    </source>
</reference>
<keyword evidence="3" id="KW-1185">Reference proteome</keyword>
<accession>A0A3N0Y1E7</accession>
<feature type="region of interest" description="Disordered" evidence="1">
    <location>
        <begin position="85"/>
        <end position="120"/>
    </location>
</feature>
<evidence type="ECO:0000313" key="3">
    <source>
        <dbReference type="Proteomes" id="UP000281406"/>
    </source>
</evidence>
<dbReference type="EMBL" id="RJVU01055202">
    <property type="protein sequence ID" value="ROK87089.1"/>
    <property type="molecule type" value="Genomic_DNA"/>
</dbReference>
<organism evidence="2 3">
    <name type="scientific">Anabarilius grahami</name>
    <name type="common">Kanglang fish</name>
    <name type="synonym">Barilius grahami</name>
    <dbReference type="NCBI Taxonomy" id="495550"/>
    <lineage>
        <taxon>Eukaryota</taxon>
        <taxon>Metazoa</taxon>
        <taxon>Chordata</taxon>
        <taxon>Craniata</taxon>
        <taxon>Vertebrata</taxon>
        <taxon>Euteleostomi</taxon>
        <taxon>Actinopterygii</taxon>
        <taxon>Neopterygii</taxon>
        <taxon>Teleostei</taxon>
        <taxon>Ostariophysi</taxon>
        <taxon>Cypriniformes</taxon>
        <taxon>Xenocyprididae</taxon>
        <taxon>Xenocypridinae</taxon>
        <taxon>Xenocypridinae incertae sedis</taxon>
        <taxon>Anabarilius</taxon>
    </lineage>
</organism>
<name>A0A3N0Y1E7_ANAGA</name>
<dbReference type="AlphaFoldDB" id="A0A3N0Y1E7"/>
<proteinExistence type="predicted"/>
<gene>
    <name evidence="2" type="ORF">DPX16_10229</name>
</gene>
<protein>
    <submittedName>
        <fullName evidence="2">Uncharacterized protein</fullName>
    </submittedName>
</protein>
<dbReference type="Proteomes" id="UP000281406">
    <property type="component" value="Unassembled WGS sequence"/>
</dbReference>
<evidence type="ECO:0000313" key="2">
    <source>
        <dbReference type="EMBL" id="ROK87089.1"/>
    </source>
</evidence>
<evidence type="ECO:0000256" key="1">
    <source>
        <dbReference type="SAM" id="MobiDB-lite"/>
    </source>
</evidence>